<dbReference type="EMBL" id="JAOWLA010000025">
    <property type="protein sequence ID" value="MCV2866704.1"/>
    <property type="molecule type" value="Genomic_DNA"/>
</dbReference>
<dbReference type="Pfam" id="PF01845">
    <property type="entry name" value="CcdB"/>
    <property type="match status" value="1"/>
</dbReference>
<dbReference type="SUPFAM" id="SSF50118">
    <property type="entry name" value="Cell growth inhibitor/plasmid maintenance toxic component"/>
    <property type="match status" value="1"/>
</dbReference>
<evidence type="ECO:0000256" key="6">
    <source>
        <dbReference type="ARBA" id="ARBA00029628"/>
    </source>
</evidence>
<dbReference type="Gene3D" id="2.30.30.110">
    <property type="match status" value="1"/>
</dbReference>
<evidence type="ECO:0000256" key="7">
    <source>
        <dbReference type="ARBA" id="ARBA00033135"/>
    </source>
</evidence>
<accession>A0ABT2Z6D3</accession>
<dbReference type="Proteomes" id="UP001652503">
    <property type="component" value="Unassembled WGS sequence"/>
</dbReference>
<sequence length="96" mass="10570">MEHLTRYDVAEHNGVSMVVIESDLLPPDASVVVIPLLSGYPAVRHLNPELRHDGRRLVLATRLIAAVRRSRLHRTGSVADQGDLITRAVDILMTGV</sequence>
<evidence type="ECO:0000256" key="1">
    <source>
        <dbReference type="ARBA" id="ARBA00005230"/>
    </source>
</evidence>
<keyword evidence="3" id="KW-0678">Repressor</keyword>
<dbReference type="InterPro" id="IPR011067">
    <property type="entry name" value="Plasmid_toxin/cell-grow_inhib"/>
</dbReference>
<name>A0ABT2Z6D3_9RHOB</name>
<evidence type="ECO:0000313" key="9">
    <source>
        <dbReference type="Proteomes" id="UP001652503"/>
    </source>
</evidence>
<gene>
    <name evidence="8" type="ORF">OE647_18500</name>
</gene>
<evidence type="ECO:0000256" key="3">
    <source>
        <dbReference type="ARBA" id="ARBA00022491"/>
    </source>
</evidence>
<keyword evidence="5" id="KW-0804">Transcription</keyword>
<comment type="caution">
    <text evidence="8">The sequence shown here is derived from an EMBL/GenBank/DDBJ whole genome shotgun (WGS) entry which is preliminary data.</text>
</comment>
<dbReference type="RefSeq" id="WP_263723240.1">
    <property type="nucleotide sequence ID" value="NZ_JAOWLA010000025.1"/>
</dbReference>
<dbReference type="InterPro" id="IPR002712">
    <property type="entry name" value="CcdB"/>
</dbReference>
<keyword evidence="4" id="KW-0805">Transcription regulation</keyword>
<keyword evidence="9" id="KW-1185">Reference proteome</keyword>
<organism evidence="8 9">
    <name type="scientific">Albidovulum sediminicola</name>
    <dbReference type="NCBI Taxonomy" id="2984331"/>
    <lineage>
        <taxon>Bacteria</taxon>
        <taxon>Pseudomonadati</taxon>
        <taxon>Pseudomonadota</taxon>
        <taxon>Alphaproteobacteria</taxon>
        <taxon>Rhodobacterales</taxon>
        <taxon>Paracoccaceae</taxon>
        <taxon>Albidovulum</taxon>
    </lineage>
</organism>
<protein>
    <recommendedName>
        <fullName evidence="2">Toxin CcdB</fullName>
    </recommendedName>
    <alternativeName>
        <fullName evidence="7">Cytotoxic protein CcdB</fullName>
    </alternativeName>
    <alternativeName>
        <fullName evidence="6">Protein LetD</fullName>
    </alternativeName>
</protein>
<evidence type="ECO:0000256" key="5">
    <source>
        <dbReference type="ARBA" id="ARBA00023163"/>
    </source>
</evidence>
<evidence type="ECO:0000313" key="8">
    <source>
        <dbReference type="EMBL" id="MCV2866704.1"/>
    </source>
</evidence>
<evidence type="ECO:0000256" key="2">
    <source>
        <dbReference type="ARBA" id="ARBA00015075"/>
    </source>
</evidence>
<reference evidence="8 9" key="1">
    <citation type="submission" date="2022-10" db="EMBL/GenBank/DDBJ databases">
        <title>Defluviimonas sp. nov., isolated from ocean surface water.</title>
        <authorList>
            <person name="He W."/>
            <person name="Wang L."/>
            <person name="Zhang D.-F."/>
        </authorList>
    </citation>
    <scope>NUCLEOTIDE SEQUENCE [LARGE SCALE GENOMIC DNA]</scope>
    <source>
        <strain evidence="8 9">WL0075</strain>
    </source>
</reference>
<evidence type="ECO:0000256" key="4">
    <source>
        <dbReference type="ARBA" id="ARBA00023015"/>
    </source>
</evidence>
<comment type="similarity">
    <text evidence="1">Belongs to the CcdB toxin family.</text>
</comment>
<proteinExistence type="inferred from homology"/>